<dbReference type="GO" id="GO:0016491">
    <property type="term" value="F:oxidoreductase activity"/>
    <property type="evidence" value="ECO:0007669"/>
    <property type="project" value="UniProtKB-KW"/>
</dbReference>
<feature type="non-terminal residue" evidence="3">
    <location>
        <position position="137"/>
    </location>
</feature>
<dbReference type="PROSITE" id="PS00061">
    <property type="entry name" value="ADH_SHORT"/>
    <property type="match status" value="1"/>
</dbReference>
<dbReference type="Pfam" id="PF00106">
    <property type="entry name" value="adh_short"/>
    <property type="match status" value="1"/>
</dbReference>
<dbReference type="SUPFAM" id="SSF51735">
    <property type="entry name" value="NAD(P)-binding Rossmann-fold domains"/>
    <property type="match status" value="1"/>
</dbReference>
<dbReference type="AlphaFoldDB" id="X1DVS8"/>
<keyword evidence="2" id="KW-0560">Oxidoreductase</keyword>
<gene>
    <name evidence="3" type="ORF">S01H4_43634</name>
</gene>
<evidence type="ECO:0000256" key="2">
    <source>
        <dbReference type="ARBA" id="ARBA00023002"/>
    </source>
</evidence>
<protein>
    <recommendedName>
        <fullName evidence="4">Short-chain dehydrogenase/reductase SDR</fullName>
    </recommendedName>
</protein>
<proteinExistence type="inferred from homology"/>
<comment type="caution">
    <text evidence="3">The sequence shown here is derived from an EMBL/GenBank/DDBJ whole genome shotgun (WGS) entry which is preliminary data.</text>
</comment>
<reference evidence="3" key="1">
    <citation type="journal article" date="2014" name="Front. Microbiol.">
        <title>High frequency of phylogenetically diverse reductive dehalogenase-homologous genes in deep subseafloor sedimentary metagenomes.</title>
        <authorList>
            <person name="Kawai M."/>
            <person name="Futagami T."/>
            <person name="Toyoda A."/>
            <person name="Takaki Y."/>
            <person name="Nishi S."/>
            <person name="Hori S."/>
            <person name="Arai W."/>
            <person name="Tsubouchi T."/>
            <person name="Morono Y."/>
            <person name="Uchiyama I."/>
            <person name="Ito T."/>
            <person name="Fujiyama A."/>
            <person name="Inagaki F."/>
            <person name="Takami H."/>
        </authorList>
    </citation>
    <scope>NUCLEOTIDE SEQUENCE</scope>
    <source>
        <strain evidence="3">Expedition CK06-06</strain>
    </source>
</reference>
<dbReference type="PANTHER" id="PTHR43976:SF16">
    <property type="entry name" value="SHORT-CHAIN DEHYDROGENASE_REDUCTASE FAMILY PROTEIN"/>
    <property type="match status" value="1"/>
</dbReference>
<dbReference type="Gene3D" id="3.40.50.720">
    <property type="entry name" value="NAD(P)-binding Rossmann-like Domain"/>
    <property type="match status" value="1"/>
</dbReference>
<comment type="similarity">
    <text evidence="1">Belongs to the short-chain dehydrogenases/reductases (SDR) family.</text>
</comment>
<accession>X1DVS8</accession>
<dbReference type="InterPro" id="IPR002347">
    <property type="entry name" value="SDR_fam"/>
</dbReference>
<evidence type="ECO:0008006" key="4">
    <source>
        <dbReference type="Google" id="ProtNLM"/>
    </source>
</evidence>
<sequence length="137" mass="14783">MDVRSEESVIAGFAQILNRVKQLDAMVCNAGYGVYGSVEELGLEDAQAQFDTNFFGTLRTLRAVIPGMREARRGRIAIVSSLAAHAPIPFQAHYSATKGAIDALGLALRNELHPFGVKVSLIEPGDINTGFNDAMDF</sequence>
<evidence type="ECO:0000256" key="1">
    <source>
        <dbReference type="ARBA" id="ARBA00006484"/>
    </source>
</evidence>
<dbReference type="PANTHER" id="PTHR43976">
    <property type="entry name" value="SHORT CHAIN DEHYDROGENASE"/>
    <property type="match status" value="1"/>
</dbReference>
<dbReference type="InterPro" id="IPR051911">
    <property type="entry name" value="SDR_oxidoreductase"/>
</dbReference>
<dbReference type="InterPro" id="IPR020904">
    <property type="entry name" value="Sc_DH/Rdtase_CS"/>
</dbReference>
<name>X1DVS8_9ZZZZ</name>
<dbReference type="InterPro" id="IPR036291">
    <property type="entry name" value="NAD(P)-bd_dom_sf"/>
</dbReference>
<dbReference type="EMBL" id="BART01024089">
    <property type="protein sequence ID" value="GAH00458.1"/>
    <property type="molecule type" value="Genomic_DNA"/>
</dbReference>
<organism evidence="3">
    <name type="scientific">marine sediment metagenome</name>
    <dbReference type="NCBI Taxonomy" id="412755"/>
    <lineage>
        <taxon>unclassified sequences</taxon>
        <taxon>metagenomes</taxon>
        <taxon>ecological metagenomes</taxon>
    </lineage>
</organism>
<evidence type="ECO:0000313" key="3">
    <source>
        <dbReference type="EMBL" id="GAH00458.1"/>
    </source>
</evidence>
<dbReference type="PRINTS" id="PR00081">
    <property type="entry name" value="GDHRDH"/>
</dbReference>